<dbReference type="EMBL" id="QJKJ01011616">
    <property type="protein sequence ID" value="RDX70656.1"/>
    <property type="molecule type" value="Genomic_DNA"/>
</dbReference>
<dbReference type="Pfam" id="PF03732">
    <property type="entry name" value="Retrotrans_gag"/>
    <property type="match status" value="1"/>
</dbReference>
<dbReference type="InterPro" id="IPR005162">
    <property type="entry name" value="Retrotrans_gag_dom"/>
</dbReference>
<dbReference type="PANTHER" id="PTHR33223">
    <property type="entry name" value="CCHC-TYPE DOMAIN-CONTAINING PROTEIN"/>
    <property type="match status" value="1"/>
</dbReference>
<proteinExistence type="predicted"/>
<sequence length="132" mass="15449">MHSKPLGLNLGQNRGHERCNPLSSKEGFLKRRKNDNHWRSSSTLYELEVVDLCLVPDVGLHANFKTPEFDKYKGSSCPRDSLTGTTLSWYVNLKRGHIKTWRDLVEAFLKRYKYNEDMTLDFSQLQNMLKKE</sequence>
<name>A0A371EXC4_MUCPR</name>
<evidence type="ECO:0000256" key="1">
    <source>
        <dbReference type="SAM" id="MobiDB-lite"/>
    </source>
</evidence>
<organism evidence="3 4">
    <name type="scientific">Mucuna pruriens</name>
    <name type="common">Velvet bean</name>
    <name type="synonym">Dolichos pruriens</name>
    <dbReference type="NCBI Taxonomy" id="157652"/>
    <lineage>
        <taxon>Eukaryota</taxon>
        <taxon>Viridiplantae</taxon>
        <taxon>Streptophyta</taxon>
        <taxon>Embryophyta</taxon>
        <taxon>Tracheophyta</taxon>
        <taxon>Spermatophyta</taxon>
        <taxon>Magnoliopsida</taxon>
        <taxon>eudicotyledons</taxon>
        <taxon>Gunneridae</taxon>
        <taxon>Pentapetalae</taxon>
        <taxon>rosids</taxon>
        <taxon>fabids</taxon>
        <taxon>Fabales</taxon>
        <taxon>Fabaceae</taxon>
        <taxon>Papilionoideae</taxon>
        <taxon>50 kb inversion clade</taxon>
        <taxon>NPAAA clade</taxon>
        <taxon>indigoferoid/millettioid clade</taxon>
        <taxon>Phaseoleae</taxon>
        <taxon>Mucuna</taxon>
    </lineage>
</organism>
<dbReference type="PANTHER" id="PTHR33223:SF8">
    <property type="entry name" value="OS04G0172440 PROTEIN"/>
    <property type="match status" value="1"/>
</dbReference>
<feature type="non-terminal residue" evidence="3">
    <location>
        <position position="1"/>
    </location>
</feature>
<gene>
    <name evidence="3" type="ORF">CR513_50080</name>
</gene>
<feature type="domain" description="Retrotransposon gag" evidence="2">
    <location>
        <begin position="81"/>
        <end position="127"/>
    </location>
</feature>
<evidence type="ECO:0000313" key="3">
    <source>
        <dbReference type="EMBL" id="RDX70656.1"/>
    </source>
</evidence>
<accession>A0A371EXC4</accession>
<dbReference type="OrthoDB" id="1696873at2759"/>
<comment type="caution">
    <text evidence="3">The sequence shown here is derived from an EMBL/GenBank/DDBJ whole genome shotgun (WGS) entry which is preliminary data.</text>
</comment>
<dbReference type="AlphaFoldDB" id="A0A371EXC4"/>
<protein>
    <recommendedName>
        <fullName evidence="2">Retrotransposon gag domain-containing protein</fullName>
    </recommendedName>
</protein>
<evidence type="ECO:0000313" key="4">
    <source>
        <dbReference type="Proteomes" id="UP000257109"/>
    </source>
</evidence>
<feature type="region of interest" description="Disordered" evidence="1">
    <location>
        <begin position="1"/>
        <end position="22"/>
    </location>
</feature>
<dbReference type="Proteomes" id="UP000257109">
    <property type="component" value="Unassembled WGS sequence"/>
</dbReference>
<evidence type="ECO:0000259" key="2">
    <source>
        <dbReference type="Pfam" id="PF03732"/>
    </source>
</evidence>
<reference evidence="3" key="1">
    <citation type="submission" date="2018-05" db="EMBL/GenBank/DDBJ databases">
        <title>Draft genome of Mucuna pruriens seed.</title>
        <authorList>
            <person name="Nnadi N.E."/>
            <person name="Vos R."/>
            <person name="Hasami M.H."/>
            <person name="Devisetty U.K."/>
            <person name="Aguiy J.C."/>
        </authorList>
    </citation>
    <scope>NUCLEOTIDE SEQUENCE [LARGE SCALE GENOMIC DNA]</scope>
    <source>
        <strain evidence="3">JCA_2017</strain>
    </source>
</reference>
<keyword evidence="4" id="KW-1185">Reference proteome</keyword>